<gene>
    <name evidence="2" type="ORF">Ctob_008518</name>
</gene>
<evidence type="ECO:0000256" key="1">
    <source>
        <dbReference type="SAM" id="MobiDB-lite"/>
    </source>
</evidence>
<evidence type="ECO:0000313" key="2">
    <source>
        <dbReference type="EMBL" id="KOO34842.1"/>
    </source>
</evidence>
<organism evidence="2 3">
    <name type="scientific">Chrysochromulina tobinii</name>
    <dbReference type="NCBI Taxonomy" id="1460289"/>
    <lineage>
        <taxon>Eukaryota</taxon>
        <taxon>Haptista</taxon>
        <taxon>Haptophyta</taxon>
        <taxon>Prymnesiophyceae</taxon>
        <taxon>Prymnesiales</taxon>
        <taxon>Chrysochromulinaceae</taxon>
        <taxon>Chrysochromulina</taxon>
    </lineage>
</organism>
<dbReference type="Proteomes" id="UP000037460">
    <property type="component" value="Unassembled WGS sequence"/>
</dbReference>
<proteinExistence type="predicted"/>
<sequence>MAEVAPRRTLRSPVVGQKRVLEEQPTTASKRYPVRSKIALEFEFAANLAPLEMVALLEDAEDRPSEDGDYVPEEPDEVDEEYDEMDAIKERGELDALANGDATVTPASAALLDELAEADEDDADEDDEFEPAEEEEDESDDDDDGEEEEDDDDEEASEEEADEDADEADVDEA</sequence>
<protein>
    <submittedName>
        <fullName evidence="2">Uncharacterized protein</fullName>
    </submittedName>
</protein>
<dbReference type="EMBL" id="JWZX01001071">
    <property type="protein sequence ID" value="KOO34842.1"/>
    <property type="molecule type" value="Genomic_DNA"/>
</dbReference>
<evidence type="ECO:0000313" key="3">
    <source>
        <dbReference type="Proteomes" id="UP000037460"/>
    </source>
</evidence>
<comment type="caution">
    <text evidence="2">The sequence shown here is derived from an EMBL/GenBank/DDBJ whole genome shotgun (WGS) entry which is preliminary data.</text>
</comment>
<name>A0A0M0K8A6_9EUKA</name>
<feature type="compositionally biased region" description="Acidic residues" evidence="1">
    <location>
        <begin position="67"/>
        <end position="85"/>
    </location>
</feature>
<feature type="compositionally biased region" description="Acidic residues" evidence="1">
    <location>
        <begin position="114"/>
        <end position="173"/>
    </location>
</feature>
<accession>A0A0M0K8A6</accession>
<keyword evidence="3" id="KW-1185">Reference proteome</keyword>
<feature type="region of interest" description="Disordered" evidence="1">
    <location>
        <begin position="58"/>
        <end position="173"/>
    </location>
</feature>
<reference evidence="3" key="1">
    <citation type="journal article" date="2015" name="PLoS Genet.">
        <title>Genome Sequence and Transcriptome Analyses of Chrysochromulina tobin: Metabolic Tools for Enhanced Algal Fitness in the Prominent Order Prymnesiales (Haptophyceae).</title>
        <authorList>
            <person name="Hovde B.T."/>
            <person name="Deodato C.R."/>
            <person name="Hunsperger H.M."/>
            <person name="Ryken S.A."/>
            <person name="Yost W."/>
            <person name="Jha R.K."/>
            <person name="Patterson J."/>
            <person name="Monnat R.J. Jr."/>
            <person name="Barlow S.B."/>
            <person name="Starkenburg S.R."/>
            <person name="Cattolico R.A."/>
        </authorList>
    </citation>
    <scope>NUCLEOTIDE SEQUENCE</scope>
    <source>
        <strain evidence="3">CCMP291</strain>
    </source>
</reference>
<dbReference type="AlphaFoldDB" id="A0A0M0K8A6"/>